<dbReference type="EMBL" id="CP099489">
    <property type="protein sequence ID" value="USQ78828.1"/>
    <property type="molecule type" value="Genomic_DNA"/>
</dbReference>
<feature type="transmembrane region" description="Helical" evidence="1">
    <location>
        <begin position="66"/>
        <end position="84"/>
    </location>
</feature>
<dbReference type="Proteomes" id="UP001056455">
    <property type="component" value="Chromosome"/>
</dbReference>
<dbReference type="PANTHER" id="PTHR45228:SF4">
    <property type="entry name" value="LIPOPROTEIN"/>
    <property type="match status" value="1"/>
</dbReference>
<evidence type="ECO:0000313" key="4">
    <source>
        <dbReference type="Proteomes" id="UP001056455"/>
    </source>
</evidence>
<keyword evidence="1" id="KW-0472">Membrane</keyword>
<dbReference type="CDD" id="cd00077">
    <property type="entry name" value="HDc"/>
    <property type="match status" value="1"/>
</dbReference>
<feature type="domain" description="HD-GYP" evidence="2">
    <location>
        <begin position="251"/>
        <end position="437"/>
    </location>
</feature>
<evidence type="ECO:0000313" key="3">
    <source>
        <dbReference type="EMBL" id="USQ78828.1"/>
    </source>
</evidence>
<dbReference type="InterPro" id="IPR052020">
    <property type="entry name" value="Cyclic_di-GMP/3'3'-cGAMP_PDE"/>
</dbReference>
<protein>
    <submittedName>
        <fullName evidence="3">HD domain-containing protein</fullName>
    </submittedName>
</protein>
<dbReference type="RefSeq" id="WP_252591623.1">
    <property type="nucleotide sequence ID" value="NZ_CP099489.1"/>
</dbReference>
<dbReference type="SMART" id="SM00471">
    <property type="entry name" value="HDc"/>
    <property type="match status" value="1"/>
</dbReference>
<dbReference type="Pfam" id="PF13487">
    <property type="entry name" value="HD_5"/>
    <property type="match status" value="1"/>
</dbReference>
<dbReference type="InterPro" id="IPR037522">
    <property type="entry name" value="HD_GYP_dom"/>
</dbReference>
<organism evidence="3 4">
    <name type="scientific">Ornithinimicrobium faecis</name>
    <dbReference type="NCBI Taxonomy" id="2934158"/>
    <lineage>
        <taxon>Bacteria</taxon>
        <taxon>Bacillati</taxon>
        <taxon>Actinomycetota</taxon>
        <taxon>Actinomycetes</taxon>
        <taxon>Micrococcales</taxon>
        <taxon>Ornithinimicrobiaceae</taxon>
        <taxon>Ornithinimicrobium</taxon>
    </lineage>
</organism>
<dbReference type="PANTHER" id="PTHR45228">
    <property type="entry name" value="CYCLIC DI-GMP PHOSPHODIESTERASE TM_0186-RELATED"/>
    <property type="match status" value="1"/>
</dbReference>
<keyword evidence="1" id="KW-1133">Transmembrane helix</keyword>
<sequence length="441" mass="47088">MKRAGRMRSRSQLLIWLAGVIMIAATVQAVLLVGEVAPTGWGVALVYAVTIVVGELWRVNVLGTRDFPPIALAAALAMPMTTALPGDIAAGYSAGLVIVVVGLATLFGQALRQWIGIGAFVAPQIASRVLVVTLTALLYRELPLGGRPLADWAVEWEDILWLTAMTMLLVGVAAMLVQLTLLAMQHSTSTHALLWQSLVDEVGAVGPLALATATSSVVLALAVGALGSIAIPLFLAPLLLLQLAVSRQSLVRDAQRQTIRSLSRITDQGGFTTQGHAVRVAHLSLALGRDLGLAERDLVDLEYAALLHDLGQVTLQRQIPGGATVDISPLDQRRIANTGASILARTAELSRLSLIVAGQAAPYRYGRDSRDVSLLCRILKVSNAFDDLTAASTRRPATIKALQRIRLNLGYEYDPLVVRSLCRVLVREGRVTPSEIAELDV</sequence>
<feature type="transmembrane region" description="Helical" evidence="1">
    <location>
        <begin position="159"/>
        <end position="181"/>
    </location>
</feature>
<feature type="transmembrane region" description="Helical" evidence="1">
    <location>
        <begin position="114"/>
        <end position="139"/>
    </location>
</feature>
<evidence type="ECO:0000256" key="1">
    <source>
        <dbReference type="SAM" id="Phobius"/>
    </source>
</evidence>
<reference evidence="3" key="1">
    <citation type="submission" date="2022-06" db="EMBL/GenBank/DDBJ databases">
        <title>Ornithinimicrobium HY1793.</title>
        <authorList>
            <person name="Huang Y."/>
        </authorList>
    </citation>
    <scope>NUCLEOTIDE SEQUENCE</scope>
    <source>
        <strain evidence="3">HY1793</strain>
    </source>
</reference>
<keyword evidence="4" id="KW-1185">Reference proteome</keyword>
<dbReference type="InterPro" id="IPR003607">
    <property type="entry name" value="HD/PDEase_dom"/>
</dbReference>
<keyword evidence="1" id="KW-0812">Transmembrane</keyword>
<proteinExistence type="predicted"/>
<feature type="transmembrane region" description="Helical" evidence="1">
    <location>
        <begin position="39"/>
        <end position="59"/>
    </location>
</feature>
<name>A0ABY4YR19_9MICO</name>
<dbReference type="SUPFAM" id="SSF109604">
    <property type="entry name" value="HD-domain/PDEase-like"/>
    <property type="match status" value="1"/>
</dbReference>
<gene>
    <name evidence="3" type="ORF">NF556_14500</name>
</gene>
<dbReference type="Gene3D" id="1.10.3210.10">
    <property type="entry name" value="Hypothetical protein af1432"/>
    <property type="match status" value="1"/>
</dbReference>
<evidence type="ECO:0000259" key="2">
    <source>
        <dbReference type="PROSITE" id="PS51832"/>
    </source>
</evidence>
<feature type="transmembrane region" description="Helical" evidence="1">
    <location>
        <begin position="90"/>
        <end position="107"/>
    </location>
</feature>
<feature type="transmembrane region" description="Helical" evidence="1">
    <location>
        <begin position="217"/>
        <end position="241"/>
    </location>
</feature>
<dbReference type="PROSITE" id="PS51832">
    <property type="entry name" value="HD_GYP"/>
    <property type="match status" value="1"/>
</dbReference>
<accession>A0ABY4YR19</accession>